<dbReference type="Proteomes" id="UP000051260">
    <property type="component" value="Unassembled WGS sequence"/>
</dbReference>
<name>A0A0P1IHT3_9RHOB</name>
<keyword evidence="1" id="KW-0472">Membrane</keyword>
<accession>A0A0P1IHT3</accession>
<gene>
    <name evidence="2" type="ORF">RUE5091_03634</name>
</gene>
<evidence type="ECO:0000313" key="2">
    <source>
        <dbReference type="EMBL" id="CUK13430.1"/>
    </source>
</evidence>
<feature type="transmembrane region" description="Helical" evidence="1">
    <location>
        <begin position="55"/>
        <end position="74"/>
    </location>
</feature>
<reference evidence="3" key="1">
    <citation type="submission" date="2015-09" db="EMBL/GenBank/DDBJ databases">
        <authorList>
            <person name="Rodrigo-Torres L."/>
            <person name="Arahal D.R."/>
        </authorList>
    </citation>
    <scope>NUCLEOTIDE SEQUENCE [LARGE SCALE GENOMIC DNA]</scope>
    <source>
        <strain evidence="3">CECT 5091</strain>
    </source>
</reference>
<protein>
    <submittedName>
        <fullName evidence="2">Uncharacterized protein</fullName>
    </submittedName>
</protein>
<evidence type="ECO:0000256" key="1">
    <source>
        <dbReference type="SAM" id="Phobius"/>
    </source>
</evidence>
<keyword evidence="1" id="KW-1133">Transmembrane helix</keyword>
<dbReference type="STRING" id="1715692.RUE5091_03634"/>
<organism evidence="2 3">
    <name type="scientific">Ruegeria denitrificans</name>
    <dbReference type="NCBI Taxonomy" id="1715692"/>
    <lineage>
        <taxon>Bacteria</taxon>
        <taxon>Pseudomonadati</taxon>
        <taxon>Pseudomonadota</taxon>
        <taxon>Alphaproteobacteria</taxon>
        <taxon>Rhodobacterales</taxon>
        <taxon>Roseobacteraceae</taxon>
        <taxon>Ruegeria</taxon>
    </lineage>
</organism>
<sequence>MFLIHFSRAWALAVNSETQSEMLTAVATVNALVAETWWQNRWHIAENTVLTAIEVVVGLIVGTVLGVLTALQLASSRVARVLVQPMLVFTQACLTLRLPGC</sequence>
<dbReference type="EMBL" id="CYUD01000013">
    <property type="protein sequence ID" value="CUK13430.1"/>
    <property type="molecule type" value="Genomic_DNA"/>
</dbReference>
<keyword evidence="3" id="KW-1185">Reference proteome</keyword>
<proteinExistence type="predicted"/>
<keyword evidence="1" id="KW-0812">Transmembrane</keyword>
<evidence type="ECO:0000313" key="3">
    <source>
        <dbReference type="Proteomes" id="UP000051260"/>
    </source>
</evidence>
<dbReference type="AlphaFoldDB" id="A0A0P1IHT3"/>